<feature type="compositionally biased region" description="Polar residues" evidence="1">
    <location>
        <begin position="396"/>
        <end position="417"/>
    </location>
</feature>
<feature type="domain" description="DUF4099" evidence="3">
    <location>
        <begin position="175"/>
        <end position="256"/>
    </location>
</feature>
<gene>
    <name evidence="4" type="ORF">CE91St12_02120</name>
</gene>
<evidence type="ECO:0000313" key="4">
    <source>
        <dbReference type="EMBL" id="GKH12002.1"/>
    </source>
</evidence>
<feature type="compositionally biased region" description="Basic and acidic residues" evidence="1">
    <location>
        <begin position="519"/>
        <end position="532"/>
    </location>
</feature>
<feature type="region of interest" description="Disordered" evidence="1">
    <location>
        <begin position="466"/>
        <end position="541"/>
    </location>
</feature>
<feature type="region of interest" description="Disordered" evidence="1">
    <location>
        <begin position="113"/>
        <end position="179"/>
    </location>
</feature>
<evidence type="ECO:0000259" key="3">
    <source>
        <dbReference type="Pfam" id="PF13351"/>
    </source>
</evidence>
<evidence type="ECO:0008006" key="6">
    <source>
        <dbReference type="Google" id="ProtNLM"/>
    </source>
</evidence>
<dbReference type="AlphaFoldDB" id="A0AA37JPR5"/>
<protein>
    <recommendedName>
        <fullName evidence="6">DUF4099 domain-containing protein</fullName>
    </recommendedName>
</protein>
<organism evidence="4 5">
    <name type="scientific">Bacteroides uniformis</name>
    <dbReference type="NCBI Taxonomy" id="820"/>
    <lineage>
        <taxon>Bacteria</taxon>
        <taxon>Pseudomonadati</taxon>
        <taxon>Bacteroidota</taxon>
        <taxon>Bacteroidia</taxon>
        <taxon>Bacteroidales</taxon>
        <taxon>Bacteroidaceae</taxon>
        <taxon>Bacteroides</taxon>
    </lineage>
</organism>
<feature type="compositionally biased region" description="Basic and acidic residues" evidence="1">
    <location>
        <begin position="129"/>
        <end position="158"/>
    </location>
</feature>
<evidence type="ECO:0000259" key="2">
    <source>
        <dbReference type="Pfam" id="PF13101"/>
    </source>
</evidence>
<feature type="compositionally biased region" description="Low complexity" evidence="1">
    <location>
        <begin position="386"/>
        <end position="395"/>
    </location>
</feature>
<dbReference type="InterPro" id="IPR025222">
    <property type="entry name" value="DUF3945"/>
</dbReference>
<reference evidence="4" key="1">
    <citation type="submission" date="2022-01" db="EMBL/GenBank/DDBJ databases">
        <title>Novel bile acid biosynthetic pathways are enriched in the microbiome of centenarians.</title>
        <authorList>
            <person name="Sato Y."/>
            <person name="Atarashi K."/>
            <person name="Plichta R.D."/>
            <person name="Arai Y."/>
            <person name="Sasajima S."/>
            <person name="Kearney M.S."/>
            <person name="Suda W."/>
            <person name="Takeshita K."/>
            <person name="Sasaki T."/>
            <person name="Okamoto S."/>
            <person name="Skelly N.A."/>
            <person name="Okamura Y."/>
            <person name="Vlamakis H."/>
            <person name="Li Y."/>
            <person name="Tanoue T."/>
            <person name="Takei H."/>
            <person name="Nittono H."/>
            <person name="Narushima S."/>
            <person name="Irie J."/>
            <person name="Itoh H."/>
            <person name="Moriya K."/>
            <person name="Sugiura Y."/>
            <person name="Suematsu M."/>
            <person name="Moritoki N."/>
            <person name="Shibata S."/>
            <person name="Littman R.D."/>
            <person name="Fischbach A.M."/>
            <person name="Uwamino Y."/>
            <person name="Inoue T."/>
            <person name="Honda A."/>
            <person name="Hattori M."/>
            <person name="Murai T."/>
            <person name="Xavier J.R."/>
            <person name="Hirose N."/>
            <person name="Honda K."/>
        </authorList>
    </citation>
    <scope>NUCLEOTIDE SEQUENCE</scope>
    <source>
        <strain evidence="4">CE91-St12</strain>
    </source>
</reference>
<dbReference type="Proteomes" id="UP001055048">
    <property type="component" value="Unassembled WGS sequence"/>
</dbReference>
<dbReference type="Pfam" id="PF13351">
    <property type="entry name" value="DUF4099"/>
    <property type="match status" value="1"/>
</dbReference>
<dbReference type="Pfam" id="PF13101">
    <property type="entry name" value="DUF3945"/>
    <property type="match status" value="2"/>
</dbReference>
<name>A0AA37JPR5_BACUN</name>
<dbReference type="EMBL" id="BQNL01000001">
    <property type="protein sequence ID" value="GKH12002.1"/>
    <property type="molecule type" value="Genomic_DNA"/>
</dbReference>
<feature type="domain" description="DUF3945" evidence="2">
    <location>
        <begin position="426"/>
        <end position="470"/>
    </location>
</feature>
<feature type="domain" description="DUF3945" evidence="2">
    <location>
        <begin position="315"/>
        <end position="367"/>
    </location>
</feature>
<comment type="caution">
    <text evidence="4">The sequence shown here is derived from an EMBL/GenBank/DDBJ whole genome shotgun (WGS) entry which is preliminary data.</text>
</comment>
<evidence type="ECO:0000313" key="5">
    <source>
        <dbReference type="Proteomes" id="UP001055048"/>
    </source>
</evidence>
<feature type="compositionally biased region" description="Polar residues" evidence="1">
    <location>
        <begin position="476"/>
        <end position="516"/>
    </location>
</feature>
<dbReference type="RefSeq" id="WP_244073939.1">
    <property type="nucleotide sequence ID" value="NZ_BQNL01000001.1"/>
</dbReference>
<proteinExistence type="predicted"/>
<evidence type="ECO:0000256" key="1">
    <source>
        <dbReference type="SAM" id="MobiDB-lite"/>
    </source>
</evidence>
<feature type="region of interest" description="Disordered" evidence="1">
    <location>
        <begin position="364"/>
        <end position="417"/>
    </location>
</feature>
<sequence>MAKKKDEKDVLIVRDEKTGEISVVAGLNADGTPKRTAAKAENAQSFLQFDRHGDVLDNFFRNFFRQCKEPSRFGFYRVAAEQADNLLEVMKELLKNPEAYSELLAPHKVDTSGYEQEVQKVQEEQQQQKQEEQQPDQENKENQEEPKNQEEMEQKQEQNQEAPQQTQGRQGYQPIDENKINWQELEERWGVKRDELEKSGDLQKMLNYGKSDLVKVTPNFGGEAFELDARLSFKKDGEGNVSLVPHFIRKEQKLEEYKEHKFSDEDRKNLRETGNLGRVVDLVDKETGEITPSFVSIDRKTNEITDVPASKVRIPERIGKTEITKQEQDMLRAGLPVRDKLIERNDGRKFVTTLQVNVEQRGVEFVPGTGRSPRTAQTQEAKENPSQAQAQAQSQGTENAAGTNKEQRRNTWTNEDGSIRSISKWSNVNFTDQQKADYVAGRAVRLENVTDKQGFHATMYIKFNPEKGRPYRYDTNPDNAQQVAPSNESRTQVAVNNEGKTNEATKNLNEPLQKGQTAPKDDSQQRQQEKPQKRTGKGMKM</sequence>
<dbReference type="InterPro" id="IPR025343">
    <property type="entry name" value="DUF4099"/>
</dbReference>
<accession>A0AA37JPR5</accession>